<dbReference type="InterPro" id="IPR029903">
    <property type="entry name" value="RmlD-like-bd"/>
</dbReference>
<dbReference type="RefSeq" id="WP_128761876.1">
    <property type="nucleotide sequence ID" value="NZ_QOVI01000005.1"/>
</dbReference>
<dbReference type="EC" id="1.1.1.133" evidence="3 6"/>
<dbReference type="GO" id="GO:0005829">
    <property type="term" value="C:cytosol"/>
    <property type="evidence" value="ECO:0007669"/>
    <property type="project" value="TreeGrafter"/>
</dbReference>
<evidence type="ECO:0000259" key="7">
    <source>
        <dbReference type="Pfam" id="PF04321"/>
    </source>
</evidence>
<gene>
    <name evidence="8" type="ORF">DSM04_10567</name>
</gene>
<dbReference type="GO" id="GO:0008831">
    <property type="term" value="F:dTDP-4-dehydrorhamnose reductase activity"/>
    <property type="evidence" value="ECO:0007669"/>
    <property type="project" value="UniProtKB-EC"/>
</dbReference>
<comment type="catalytic activity">
    <reaction evidence="5">
        <text>dTDP-beta-L-rhamnose + NADP(+) = dTDP-4-dehydro-beta-L-rhamnose + NADPH + H(+)</text>
        <dbReference type="Rhea" id="RHEA:21796"/>
        <dbReference type="ChEBI" id="CHEBI:15378"/>
        <dbReference type="ChEBI" id="CHEBI:57510"/>
        <dbReference type="ChEBI" id="CHEBI:57783"/>
        <dbReference type="ChEBI" id="CHEBI:58349"/>
        <dbReference type="ChEBI" id="CHEBI:62830"/>
        <dbReference type="EC" id="1.1.1.133"/>
    </reaction>
</comment>
<evidence type="ECO:0000256" key="6">
    <source>
        <dbReference type="RuleBase" id="RU364082"/>
    </source>
</evidence>
<dbReference type="Gene3D" id="3.90.25.10">
    <property type="entry name" value="UDP-galactose 4-epimerase, domain 1"/>
    <property type="match status" value="1"/>
</dbReference>
<name>A0A4Q0NQS6_9FLAO</name>
<dbReference type="GO" id="GO:0019305">
    <property type="term" value="P:dTDP-rhamnose biosynthetic process"/>
    <property type="evidence" value="ECO:0007669"/>
    <property type="project" value="UniProtKB-UniPathway"/>
</dbReference>
<dbReference type="Gene3D" id="3.40.50.720">
    <property type="entry name" value="NAD(P)-binding Rossmann-like Domain"/>
    <property type="match status" value="1"/>
</dbReference>
<dbReference type="EMBL" id="QOVI01000005">
    <property type="protein sequence ID" value="RXG13089.1"/>
    <property type="molecule type" value="Genomic_DNA"/>
</dbReference>
<evidence type="ECO:0000256" key="4">
    <source>
        <dbReference type="ARBA" id="ARBA00017099"/>
    </source>
</evidence>
<comment type="function">
    <text evidence="6">Catalyzes the reduction of dTDP-6-deoxy-L-lyxo-4-hexulose to yield dTDP-L-rhamnose.</text>
</comment>
<dbReference type="CDD" id="cd05254">
    <property type="entry name" value="dTDP_HR_like_SDR_e"/>
    <property type="match status" value="1"/>
</dbReference>
<dbReference type="PANTHER" id="PTHR10491:SF4">
    <property type="entry name" value="METHIONINE ADENOSYLTRANSFERASE 2 SUBUNIT BETA"/>
    <property type="match status" value="1"/>
</dbReference>
<dbReference type="NCBIfam" id="TIGR01214">
    <property type="entry name" value="rmlD"/>
    <property type="match status" value="1"/>
</dbReference>
<reference evidence="8 9" key="1">
    <citation type="submission" date="2018-07" db="EMBL/GenBank/DDBJ databases">
        <title>Leeuwenhoekiella genomics.</title>
        <authorList>
            <person name="Tahon G."/>
            <person name="Willems A."/>
        </authorList>
    </citation>
    <scope>NUCLEOTIDE SEQUENCE [LARGE SCALE GENOMIC DNA]</scope>
    <source>
        <strain evidence="8 9">R-50232</strain>
    </source>
</reference>
<dbReference type="UniPathway" id="UPA00124"/>
<dbReference type="AlphaFoldDB" id="A0A4Q0NQS6"/>
<protein>
    <recommendedName>
        <fullName evidence="4 6">dTDP-4-dehydrorhamnose reductase</fullName>
        <ecNumber evidence="3 6">1.1.1.133</ecNumber>
    </recommendedName>
</protein>
<keyword evidence="9" id="KW-1185">Reference proteome</keyword>
<proteinExistence type="inferred from homology"/>
<organism evidence="8 9">
    <name type="scientific">Leeuwenhoekiella aestuarii</name>
    <dbReference type="NCBI Taxonomy" id="2249426"/>
    <lineage>
        <taxon>Bacteria</taxon>
        <taxon>Pseudomonadati</taxon>
        <taxon>Bacteroidota</taxon>
        <taxon>Flavobacteriia</taxon>
        <taxon>Flavobacteriales</taxon>
        <taxon>Flavobacteriaceae</taxon>
        <taxon>Leeuwenhoekiella</taxon>
    </lineage>
</organism>
<feature type="domain" description="RmlD-like substrate binding" evidence="7">
    <location>
        <begin position="1"/>
        <end position="284"/>
    </location>
</feature>
<dbReference type="InterPro" id="IPR005913">
    <property type="entry name" value="dTDP_dehydrorham_reduct"/>
</dbReference>
<dbReference type="SUPFAM" id="SSF51735">
    <property type="entry name" value="NAD(P)-binding Rossmann-fold domains"/>
    <property type="match status" value="1"/>
</dbReference>
<dbReference type="Pfam" id="PF04321">
    <property type="entry name" value="RmlD_sub_bind"/>
    <property type="match status" value="1"/>
</dbReference>
<dbReference type="PANTHER" id="PTHR10491">
    <property type="entry name" value="DTDP-4-DEHYDRORHAMNOSE REDUCTASE"/>
    <property type="match status" value="1"/>
</dbReference>
<keyword evidence="6" id="KW-0560">Oxidoreductase</keyword>
<accession>A0A4Q0NQS6</accession>
<dbReference type="InterPro" id="IPR036291">
    <property type="entry name" value="NAD(P)-bd_dom_sf"/>
</dbReference>
<evidence type="ECO:0000256" key="5">
    <source>
        <dbReference type="ARBA" id="ARBA00048200"/>
    </source>
</evidence>
<evidence type="ECO:0000256" key="3">
    <source>
        <dbReference type="ARBA" id="ARBA00012929"/>
    </source>
</evidence>
<comment type="similarity">
    <text evidence="2 6">Belongs to the dTDP-4-dehydrorhamnose reductase family.</text>
</comment>
<evidence type="ECO:0000256" key="1">
    <source>
        <dbReference type="ARBA" id="ARBA00004781"/>
    </source>
</evidence>
<evidence type="ECO:0000313" key="9">
    <source>
        <dbReference type="Proteomes" id="UP000289821"/>
    </source>
</evidence>
<keyword evidence="6" id="KW-0521">NADP</keyword>
<comment type="caution">
    <text evidence="8">The sequence shown here is derived from an EMBL/GenBank/DDBJ whole genome shotgun (WGS) entry which is preliminary data.</text>
</comment>
<comment type="pathway">
    <text evidence="1 6">Carbohydrate biosynthesis; dTDP-L-rhamnose biosynthesis.</text>
</comment>
<sequence length="287" mass="32287">MHVLVTGSNGQLGSELRDRSLNTSAQFFFTSKEQLDITHTEAVEAFIVNYKITTLINCAAYTAVDKAEDQQDAALLLNFEAVKRIGELCKKLQIRLIHLSTDYVFDGTASQPYKNTSPCKPVNLYGRSKQLGEQALLELDVPNSIIIRTSWVYSVYGFNFVKTMLRLGAEKQYINVVADQVGSPTYAGDLADFILNTLLDFKSDTTEIYHYSNEGVCSWYDFAQEIMRLSSAACVVYPIPATQFPTQAARPYYSVLDTSRLKQDFQVRIPYWRSSLSLCISKLQNAA</sequence>
<evidence type="ECO:0000313" key="8">
    <source>
        <dbReference type="EMBL" id="RXG13089.1"/>
    </source>
</evidence>
<evidence type="ECO:0000256" key="2">
    <source>
        <dbReference type="ARBA" id="ARBA00010944"/>
    </source>
</evidence>
<dbReference type="Proteomes" id="UP000289821">
    <property type="component" value="Unassembled WGS sequence"/>
</dbReference>